<dbReference type="HOGENOM" id="CLU_006833_0_0_10"/>
<sequence>MKNLSSLYQTATLLLFVCIGFCETVSADNPIKISQPQISPVSPEAAAVQKYICYPVNHSTGLADITIPLYTIKAGDLELPITLTYHSAGIKLHQSSGWVGTNWTLNAEPSVMREIKGIPDDAKRGGYRTLEYLKNKNNSNSDELTRFFRRIEDKDCDSEPDHFYYKLPNRSGTFYLGVKYTGYNNAPYNAGFGIYPYTPLKISGWELIGENGVDIEDENGVWYEFGGEMDGYTEKTGNYNTRWLCKSINSRQTRACISFSYSSLQRKRINPSYSSDYVVLEDKMEYNVGSGRSSVSDPTWFPIKENTFLRRPDSVNVPMPRSNYYGGYRLLIKQRGRVYYGNITDGKVEILNSSYPSEREYAIFNPYDSDFVDERKPTRIDFDGGIVLFEQDPEDNLSSITVKSRDGSIIRKFQFYISRYNAYTELTKLDSIAVTAGRDPERRLYSFLYDKPDNVQPVSSLAMDHWGYYNGQHELNNGTRLFIPYGRYYVNDDYYFHYGDSARECNEYHMKTGVLTDIFSPEGVRTNFSYEANRYGKVFSGAANYQKKVYLAGGLRVSMIRESDMHGGLSRVRYFQYGLSAPEGKYGNDGTGLGVAKIAVTQRDYCTVQERLTIDQLGGRNLCRTHTWGATPVSNISFGNGNSVIYPYVRERVIAGGAEIRTDYHFSAPEWDLYGGIPQDPFSPRQVRQDISKPFDPDRGEDALRYGHLIKKEIYSGDTLVEKHEYEYSIYQKPLKEEDDHTFAVVFGRPYKTRVCNVQEYDSRPQELYKDYTWMKERGASRLKRERTTRFSDTGDTSILTREHVYHPDSSNVYDGFDAELNGGGTLYATNHLNPLWTRTRTGNSEIMEQFIYPEEAKKNITINLGQDFLLSCNAINKLLVYKRVCGKDTTSLRNVYAGLNIYAVQAWNPTLSQYEDRLKYTYNDFGNISSVTSDGKIYTSYLWSYYNQYPVFKVENANIAKVLSALNKDQAWLTQLEAQGQPDVFALSGTSLPHTTLYTYRPLIGVSSIRGADGVNTYFEYDYWGRLIRSYILEDGVEKTISTFTYNTPGYHL</sequence>
<organism evidence="2 3">
    <name type="scientific">Bacteroides nordii CL02T12C05</name>
    <dbReference type="NCBI Taxonomy" id="997884"/>
    <lineage>
        <taxon>Bacteria</taxon>
        <taxon>Pseudomonadati</taxon>
        <taxon>Bacteroidota</taxon>
        <taxon>Bacteroidia</taxon>
        <taxon>Bacteroidales</taxon>
        <taxon>Bacteroidaceae</taxon>
        <taxon>Bacteroides</taxon>
    </lineage>
</organism>
<dbReference type="STRING" id="997884.HMPREF1068_04040"/>
<dbReference type="RefSeq" id="WP_007487368.1">
    <property type="nucleotide sequence ID" value="NZ_JH724317.1"/>
</dbReference>
<dbReference type="eggNOG" id="COG3209">
    <property type="taxonomic scope" value="Bacteria"/>
</dbReference>
<keyword evidence="1" id="KW-0732">Signal</keyword>
<reference evidence="2 3" key="1">
    <citation type="submission" date="2012-02" db="EMBL/GenBank/DDBJ databases">
        <title>The Genome Sequence of Bacteroides nordii CL02T12C05.</title>
        <authorList>
            <consortium name="The Broad Institute Genome Sequencing Platform"/>
            <person name="Earl A."/>
            <person name="Ward D."/>
            <person name="Feldgarden M."/>
            <person name="Gevers D."/>
            <person name="Zitomersky N.L."/>
            <person name="Coyne M.J."/>
            <person name="Comstock L.E."/>
            <person name="Young S.K."/>
            <person name="Zeng Q."/>
            <person name="Gargeya S."/>
            <person name="Fitzgerald M."/>
            <person name="Haas B."/>
            <person name="Abouelleil A."/>
            <person name="Alvarado L."/>
            <person name="Arachchi H.M."/>
            <person name="Berlin A."/>
            <person name="Chapman S.B."/>
            <person name="Gearin G."/>
            <person name="Goldberg J."/>
            <person name="Griggs A."/>
            <person name="Gujja S."/>
            <person name="Hansen M."/>
            <person name="Heiman D."/>
            <person name="Howarth C."/>
            <person name="Larimer J."/>
            <person name="Lui A."/>
            <person name="MacDonald P.J.P."/>
            <person name="McCowen C."/>
            <person name="Montmayeur A."/>
            <person name="Murphy C."/>
            <person name="Neiman D."/>
            <person name="Pearson M."/>
            <person name="Priest M."/>
            <person name="Roberts A."/>
            <person name="Saif S."/>
            <person name="Shea T."/>
            <person name="Sisk P."/>
            <person name="Stolte C."/>
            <person name="Sykes S."/>
            <person name="Wortman J."/>
            <person name="Nusbaum C."/>
            <person name="Birren B."/>
        </authorList>
    </citation>
    <scope>NUCLEOTIDE SEQUENCE [LARGE SCALE GENOMIC DNA]</scope>
    <source>
        <strain evidence="2 3">CL02T12C05</strain>
    </source>
</reference>
<feature type="signal peptide" evidence="1">
    <location>
        <begin position="1"/>
        <end position="27"/>
    </location>
</feature>
<dbReference type="AlphaFoldDB" id="I8WZI6"/>
<name>I8WZI6_9BACE</name>
<evidence type="ECO:0000313" key="3">
    <source>
        <dbReference type="Proteomes" id="UP000003089"/>
    </source>
</evidence>
<protein>
    <recommendedName>
        <fullName evidence="4">YD repeat (Two copies)</fullName>
    </recommendedName>
</protein>
<dbReference type="PATRIC" id="fig|997884.3.peg.4144"/>
<keyword evidence="3" id="KW-1185">Reference proteome</keyword>
<proteinExistence type="predicted"/>
<comment type="caution">
    <text evidence="2">The sequence shown here is derived from an EMBL/GenBank/DDBJ whole genome shotgun (WGS) entry which is preliminary data.</text>
</comment>
<gene>
    <name evidence="2" type="ORF">HMPREF1068_04040</name>
</gene>
<dbReference type="Proteomes" id="UP000003089">
    <property type="component" value="Unassembled WGS sequence"/>
</dbReference>
<evidence type="ECO:0000256" key="1">
    <source>
        <dbReference type="SAM" id="SignalP"/>
    </source>
</evidence>
<accession>I8WZI6</accession>
<evidence type="ECO:0000313" key="2">
    <source>
        <dbReference type="EMBL" id="EIY44025.1"/>
    </source>
</evidence>
<dbReference type="EMBL" id="AGXS01000027">
    <property type="protein sequence ID" value="EIY44025.1"/>
    <property type="molecule type" value="Genomic_DNA"/>
</dbReference>
<feature type="chain" id="PRO_5003716520" description="YD repeat (Two copies)" evidence="1">
    <location>
        <begin position="28"/>
        <end position="1054"/>
    </location>
</feature>
<evidence type="ECO:0008006" key="4">
    <source>
        <dbReference type="Google" id="ProtNLM"/>
    </source>
</evidence>